<dbReference type="InterPro" id="IPR025944">
    <property type="entry name" value="Sigma_54_int_dom_CS"/>
</dbReference>
<evidence type="ECO:0000256" key="1">
    <source>
        <dbReference type="ARBA" id="ARBA00022741"/>
    </source>
</evidence>
<feature type="modified residue" description="4-aspartylphosphate" evidence="7">
    <location>
        <position position="56"/>
    </location>
</feature>
<feature type="domain" description="Response regulatory" evidence="9">
    <location>
        <begin position="7"/>
        <end position="121"/>
    </location>
</feature>
<dbReference type="PROSITE" id="PS00688">
    <property type="entry name" value="SIGMA54_INTERACT_3"/>
    <property type="match status" value="1"/>
</dbReference>
<dbReference type="InterPro" id="IPR002078">
    <property type="entry name" value="Sigma_54_int"/>
</dbReference>
<keyword evidence="6" id="KW-0804">Transcription</keyword>
<keyword evidence="4" id="KW-0238">DNA-binding</keyword>
<evidence type="ECO:0000256" key="6">
    <source>
        <dbReference type="ARBA" id="ARBA00023163"/>
    </source>
</evidence>
<organism evidence="10 11">
    <name type="scientific">Candidatus Desulfatibia vada</name>
    <dbReference type="NCBI Taxonomy" id="2841696"/>
    <lineage>
        <taxon>Bacteria</taxon>
        <taxon>Pseudomonadati</taxon>
        <taxon>Thermodesulfobacteriota</taxon>
        <taxon>Desulfobacteria</taxon>
        <taxon>Desulfobacterales</taxon>
        <taxon>Desulfobacterales incertae sedis</taxon>
        <taxon>Candidatus Desulfatibia</taxon>
    </lineage>
</organism>
<evidence type="ECO:0000313" key="11">
    <source>
        <dbReference type="Proteomes" id="UP000605201"/>
    </source>
</evidence>
<dbReference type="PANTHER" id="PTHR32071">
    <property type="entry name" value="TRANSCRIPTIONAL REGULATORY PROTEIN"/>
    <property type="match status" value="1"/>
</dbReference>
<dbReference type="Pfam" id="PF25601">
    <property type="entry name" value="AAA_lid_14"/>
    <property type="match status" value="1"/>
</dbReference>
<dbReference type="PROSITE" id="PS00675">
    <property type="entry name" value="SIGMA54_INTERACT_1"/>
    <property type="match status" value="1"/>
</dbReference>
<dbReference type="Pfam" id="PF00158">
    <property type="entry name" value="Sigma54_activat"/>
    <property type="match status" value="1"/>
</dbReference>
<evidence type="ECO:0000313" key="10">
    <source>
        <dbReference type="EMBL" id="MBC8430906.1"/>
    </source>
</evidence>
<dbReference type="InterPro" id="IPR002197">
    <property type="entry name" value="HTH_Fis"/>
</dbReference>
<dbReference type="PRINTS" id="PR01590">
    <property type="entry name" value="HTHFIS"/>
</dbReference>
<dbReference type="AlphaFoldDB" id="A0A8J6NP54"/>
<evidence type="ECO:0000256" key="7">
    <source>
        <dbReference type="PROSITE-ProRule" id="PRU00169"/>
    </source>
</evidence>
<protein>
    <submittedName>
        <fullName evidence="10">Sigma-54-dependent Fis family transcriptional regulator</fullName>
    </submittedName>
</protein>
<dbReference type="PANTHER" id="PTHR32071:SF119">
    <property type="entry name" value="SIGMA L-DEPENDENT TRANSCRIPTIONAL REGULATOR YPLP-RELATED"/>
    <property type="match status" value="1"/>
</dbReference>
<dbReference type="InterPro" id="IPR011006">
    <property type="entry name" value="CheY-like_superfamily"/>
</dbReference>
<dbReference type="Pfam" id="PF00072">
    <property type="entry name" value="Response_reg"/>
    <property type="match status" value="1"/>
</dbReference>
<dbReference type="PROSITE" id="PS50110">
    <property type="entry name" value="RESPONSE_REGULATORY"/>
    <property type="match status" value="1"/>
</dbReference>
<gene>
    <name evidence="10" type="ORF">H8D96_03205</name>
</gene>
<reference evidence="10 11" key="1">
    <citation type="submission" date="2020-08" db="EMBL/GenBank/DDBJ databases">
        <title>Bridging the membrane lipid divide: bacteria of the FCB group superphylum have the potential to synthesize archaeal ether lipids.</title>
        <authorList>
            <person name="Villanueva L."/>
            <person name="Von Meijenfeldt F.A.B."/>
            <person name="Westbye A.B."/>
            <person name="Yadav S."/>
            <person name="Hopmans E.C."/>
            <person name="Dutilh B.E."/>
            <person name="Sinninghe Damste J.S."/>
        </authorList>
    </citation>
    <scope>NUCLEOTIDE SEQUENCE [LARGE SCALE GENOMIC DNA]</scope>
    <source>
        <strain evidence="10">NIOZ-UU17</strain>
    </source>
</reference>
<dbReference type="FunFam" id="3.40.50.300:FF:000006">
    <property type="entry name" value="DNA-binding transcriptional regulator NtrC"/>
    <property type="match status" value="1"/>
</dbReference>
<dbReference type="InterPro" id="IPR058031">
    <property type="entry name" value="AAA_lid_NorR"/>
</dbReference>
<dbReference type="InterPro" id="IPR009057">
    <property type="entry name" value="Homeodomain-like_sf"/>
</dbReference>
<evidence type="ECO:0000259" key="8">
    <source>
        <dbReference type="PROSITE" id="PS50045"/>
    </source>
</evidence>
<accession>A0A8J6NP54</accession>
<dbReference type="Gene3D" id="3.40.50.2300">
    <property type="match status" value="1"/>
</dbReference>
<dbReference type="SUPFAM" id="SSF52172">
    <property type="entry name" value="CheY-like"/>
    <property type="match status" value="1"/>
</dbReference>
<dbReference type="InterPro" id="IPR001789">
    <property type="entry name" value="Sig_transdc_resp-reg_receiver"/>
</dbReference>
<evidence type="ECO:0000256" key="5">
    <source>
        <dbReference type="ARBA" id="ARBA00023159"/>
    </source>
</evidence>
<evidence type="ECO:0000256" key="3">
    <source>
        <dbReference type="ARBA" id="ARBA00023015"/>
    </source>
</evidence>
<dbReference type="Pfam" id="PF02954">
    <property type="entry name" value="HTH_8"/>
    <property type="match status" value="1"/>
</dbReference>
<proteinExistence type="predicted"/>
<dbReference type="SUPFAM" id="SSF46689">
    <property type="entry name" value="Homeodomain-like"/>
    <property type="match status" value="1"/>
</dbReference>
<name>A0A8J6NP54_9BACT</name>
<keyword evidence="1" id="KW-0547">Nucleotide-binding</keyword>
<dbReference type="SUPFAM" id="SSF52540">
    <property type="entry name" value="P-loop containing nucleoside triphosphate hydrolases"/>
    <property type="match status" value="1"/>
</dbReference>
<dbReference type="PROSITE" id="PS50045">
    <property type="entry name" value="SIGMA54_INTERACT_4"/>
    <property type="match status" value="1"/>
</dbReference>
<dbReference type="GO" id="GO:0000160">
    <property type="term" value="P:phosphorelay signal transduction system"/>
    <property type="evidence" value="ECO:0007669"/>
    <property type="project" value="InterPro"/>
</dbReference>
<dbReference type="SMART" id="SM00448">
    <property type="entry name" value="REC"/>
    <property type="match status" value="1"/>
</dbReference>
<keyword evidence="2" id="KW-0067">ATP-binding</keyword>
<dbReference type="InterPro" id="IPR027417">
    <property type="entry name" value="P-loop_NTPase"/>
</dbReference>
<evidence type="ECO:0000256" key="2">
    <source>
        <dbReference type="ARBA" id="ARBA00022840"/>
    </source>
</evidence>
<dbReference type="InterPro" id="IPR025662">
    <property type="entry name" value="Sigma_54_int_dom_ATP-bd_1"/>
</dbReference>
<sequence length="456" mass="51837">MGQVKEKIIVVEDEEISRKNLEHILLKEGYDVIAVDSGAKALDLLKSQSFDLVITDLKMKQVDGMQVLRKTKELQPYTEVIMITGYATVESSVQAMREGAYYYIAKPYKIDEVRKIAREALLKRKLWLENMELRDILKKHQQIPFIVGRSEAMVTVKNTIRQIAPADINVLILGESGTGKELVARAIHNLSPRSENKFIAFNCGSFTEELMANELFGHEKDAFTGATKVKAGLIKMADGGTVFLDEIGDMPLSMQVKLLRVIQEREVLPVGGENPVPVDVRFIAATHRDLKEDVEKGHFRQDLYYRLNVITINAPPLTDRNGDIPLLVHHFLAQKSQAMGKEIHNIDRECLDLLCQYSWPGNVRELENVIERAVALENGTCIRPDDLPENFHNLSIEIYRRASSEIPTLEEQEKKYIQWVLEKCAGNKTKAAKIMGIDRVSLWRKIKRYGIEPQDS</sequence>
<dbReference type="InterPro" id="IPR003593">
    <property type="entry name" value="AAA+_ATPase"/>
</dbReference>
<keyword evidence="3" id="KW-0805">Transcription regulation</keyword>
<keyword evidence="5" id="KW-0010">Activator</keyword>
<dbReference type="CDD" id="cd00009">
    <property type="entry name" value="AAA"/>
    <property type="match status" value="1"/>
</dbReference>
<dbReference type="FunFam" id="1.10.8.60:FF:000014">
    <property type="entry name" value="DNA-binding transcriptional regulator NtrC"/>
    <property type="match status" value="1"/>
</dbReference>
<evidence type="ECO:0000256" key="4">
    <source>
        <dbReference type="ARBA" id="ARBA00023125"/>
    </source>
</evidence>
<dbReference type="GO" id="GO:0006355">
    <property type="term" value="P:regulation of DNA-templated transcription"/>
    <property type="evidence" value="ECO:0007669"/>
    <property type="project" value="InterPro"/>
</dbReference>
<comment type="caution">
    <text evidence="10">The sequence shown here is derived from an EMBL/GenBank/DDBJ whole genome shotgun (WGS) entry which is preliminary data.</text>
</comment>
<dbReference type="EMBL" id="JACNIG010000093">
    <property type="protein sequence ID" value="MBC8430906.1"/>
    <property type="molecule type" value="Genomic_DNA"/>
</dbReference>
<feature type="domain" description="Sigma-54 factor interaction" evidence="8">
    <location>
        <begin position="146"/>
        <end position="375"/>
    </location>
</feature>
<dbReference type="InterPro" id="IPR025943">
    <property type="entry name" value="Sigma_54_int_dom_ATP-bd_2"/>
</dbReference>
<evidence type="ECO:0000259" key="9">
    <source>
        <dbReference type="PROSITE" id="PS50110"/>
    </source>
</evidence>
<keyword evidence="7" id="KW-0597">Phosphoprotein</keyword>
<dbReference type="Proteomes" id="UP000605201">
    <property type="component" value="Unassembled WGS sequence"/>
</dbReference>
<dbReference type="Gene3D" id="1.10.10.60">
    <property type="entry name" value="Homeodomain-like"/>
    <property type="match status" value="1"/>
</dbReference>
<dbReference type="GO" id="GO:0005524">
    <property type="term" value="F:ATP binding"/>
    <property type="evidence" value="ECO:0007669"/>
    <property type="project" value="UniProtKB-KW"/>
</dbReference>
<dbReference type="Gene3D" id="3.40.50.300">
    <property type="entry name" value="P-loop containing nucleotide triphosphate hydrolases"/>
    <property type="match status" value="1"/>
</dbReference>
<dbReference type="Gene3D" id="1.10.8.60">
    <property type="match status" value="1"/>
</dbReference>
<dbReference type="SMART" id="SM00382">
    <property type="entry name" value="AAA"/>
    <property type="match status" value="1"/>
</dbReference>
<dbReference type="PROSITE" id="PS00676">
    <property type="entry name" value="SIGMA54_INTERACT_2"/>
    <property type="match status" value="1"/>
</dbReference>
<dbReference type="GO" id="GO:0043565">
    <property type="term" value="F:sequence-specific DNA binding"/>
    <property type="evidence" value="ECO:0007669"/>
    <property type="project" value="InterPro"/>
</dbReference>